<protein>
    <submittedName>
        <fullName evidence="1">Uncharacterized protein</fullName>
    </submittedName>
</protein>
<name>A0AA96VMX8_9STRE</name>
<sequence length="92" mass="10391">MQKVINAMAKDEVTFLPYSVELTKGTILHEPEALLKFATTTDNQTFIHNLIVYEDGLTILCDSSVPTVWSNRKPHVFTDENGAQIITFPDHE</sequence>
<dbReference type="AlphaFoldDB" id="A0AA96VMX8"/>
<reference evidence="1" key="1">
    <citation type="submission" date="2023-02" db="EMBL/GenBank/DDBJ databases">
        <title>Streptococcus sp. Genome Sequencing and Assembly.</title>
        <authorList>
            <person name="Shore S.M."/>
            <person name="Nicholson T.L."/>
        </authorList>
    </citation>
    <scope>NUCLEOTIDE SEQUENCE</scope>
    <source>
        <strain evidence="1">29887</strain>
    </source>
</reference>
<dbReference type="KEGG" id="sins:PW252_02210"/>
<accession>A0AA96VMX8</accession>
<dbReference type="RefSeq" id="WP_024395624.1">
    <property type="nucleotide sequence ID" value="NZ_CP118735.1"/>
</dbReference>
<dbReference type="EMBL" id="CP118735">
    <property type="protein sequence ID" value="WNY51496.1"/>
    <property type="molecule type" value="Genomic_DNA"/>
</dbReference>
<evidence type="ECO:0000313" key="1">
    <source>
        <dbReference type="EMBL" id="WNY51496.1"/>
    </source>
</evidence>
<organism evidence="1">
    <name type="scientific">Streptococcus iners</name>
    <dbReference type="NCBI Taxonomy" id="3028084"/>
    <lineage>
        <taxon>Bacteria</taxon>
        <taxon>Bacillati</taxon>
        <taxon>Bacillota</taxon>
        <taxon>Bacilli</taxon>
        <taxon>Lactobacillales</taxon>
        <taxon>Streptococcaceae</taxon>
        <taxon>Streptococcus</taxon>
    </lineage>
</organism>
<proteinExistence type="predicted"/>
<gene>
    <name evidence="1" type="ORF">PW252_02210</name>
</gene>